<evidence type="ECO:0000313" key="3">
    <source>
        <dbReference type="Proteomes" id="UP000015102"/>
    </source>
</evidence>
<accession>T1GNS7</accession>
<reference evidence="2" key="2">
    <citation type="submission" date="2015-06" db="UniProtKB">
        <authorList>
            <consortium name="EnsemblMetazoa"/>
        </authorList>
    </citation>
    <scope>IDENTIFICATION</scope>
</reference>
<reference evidence="3" key="1">
    <citation type="submission" date="2013-02" db="EMBL/GenBank/DDBJ databases">
        <authorList>
            <person name="Hughes D."/>
        </authorList>
    </citation>
    <scope>NUCLEOTIDE SEQUENCE</scope>
    <source>
        <strain>Durham</strain>
        <strain evidence="3">NC isolate 2 -- Noor lab</strain>
    </source>
</reference>
<keyword evidence="3" id="KW-1185">Reference proteome</keyword>
<sequence length="63" mass="7068">MQLLTNVCISILGFCLELSEILIIHYLSIMSVKFQSGSMNAFVELMLFARNSWNTGPISVEIT</sequence>
<keyword evidence="1" id="KW-0812">Transmembrane</keyword>
<evidence type="ECO:0000313" key="2">
    <source>
        <dbReference type="EnsemblMetazoa" id="MESCA005236-PA"/>
    </source>
</evidence>
<keyword evidence="1" id="KW-1133">Transmembrane helix</keyword>
<evidence type="ECO:0000256" key="1">
    <source>
        <dbReference type="SAM" id="Phobius"/>
    </source>
</evidence>
<dbReference type="AlphaFoldDB" id="T1GNS7"/>
<dbReference type="EMBL" id="CAQQ02059373">
    <property type="status" value="NOT_ANNOTATED_CDS"/>
    <property type="molecule type" value="Genomic_DNA"/>
</dbReference>
<dbReference type="Proteomes" id="UP000015102">
    <property type="component" value="Unassembled WGS sequence"/>
</dbReference>
<feature type="transmembrane region" description="Helical" evidence="1">
    <location>
        <begin position="7"/>
        <end position="29"/>
    </location>
</feature>
<dbReference type="HOGENOM" id="CLU_2888321_0_0_1"/>
<dbReference type="EnsemblMetazoa" id="MESCA005236-RA">
    <property type="protein sequence ID" value="MESCA005236-PA"/>
    <property type="gene ID" value="MESCA005236"/>
</dbReference>
<keyword evidence="1" id="KW-0472">Membrane</keyword>
<organism evidence="2 3">
    <name type="scientific">Megaselia scalaris</name>
    <name type="common">Humpbacked fly</name>
    <name type="synonym">Phora scalaris</name>
    <dbReference type="NCBI Taxonomy" id="36166"/>
    <lineage>
        <taxon>Eukaryota</taxon>
        <taxon>Metazoa</taxon>
        <taxon>Ecdysozoa</taxon>
        <taxon>Arthropoda</taxon>
        <taxon>Hexapoda</taxon>
        <taxon>Insecta</taxon>
        <taxon>Pterygota</taxon>
        <taxon>Neoptera</taxon>
        <taxon>Endopterygota</taxon>
        <taxon>Diptera</taxon>
        <taxon>Brachycera</taxon>
        <taxon>Muscomorpha</taxon>
        <taxon>Platypezoidea</taxon>
        <taxon>Phoridae</taxon>
        <taxon>Megaseliini</taxon>
        <taxon>Megaselia</taxon>
    </lineage>
</organism>
<name>T1GNS7_MEGSC</name>
<proteinExistence type="predicted"/>
<protein>
    <submittedName>
        <fullName evidence="2">Uncharacterized protein</fullName>
    </submittedName>
</protein>